<evidence type="ECO:0000256" key="7">
    <source>
        <dbReference type="SAM" id="Phobius"/>
    </source>
</evidence>
<feature type="transmembrane region" description="Helical" evidence="7">
    <location>
        <begin position="442"/>
        <end position="459"/>
    </location>
</feature>
<feature type="transmembrane region" description="Helical" evidence="7">
    <location>
        <begin position="226"/>
        <end position="242"/>
    </location>
</feature>
<dbReference type="Pfam" id="PF13520">
    <property type="entry name" value="AA_permease_2"/>
    <property type="match status" value="1"/>
</dbReference>
<feature type="transmembrane region" description="Helical" evidence="7">
    <location>
        <begin position="77"/>
        <end position="99"/>
    </location>
</feature>
<gene>
    <name evidence="8" type="ORF">Ga0074812_101139</name>
</gene>
<feature type="region of interest" description="Disordered" evidence="6">
    <location>
        <begin position="1"/>
        <end position="34"/>
    </location>
</feature>
<keyword evidence="2" id="KW-1003">Cell membrane</keyword>
<proteinExistence type="predicted"/>
<feature type="transmembrane region" description="Helical" evidence="7">
    <location>
        <begin position="312"/>
        <end position="331"/>
    </location>
</feature>
<feature type="transmembrane region" description="Helical" evidence="7">
    <location>
        <begin position="386"/>
        <end position="404"/>
    </location>
</feature>
<keyword evidence="3 7" id="KW-0812">Transmembrane</keyword>
<dbReference type="GO" id="GO:0005886">
    <property type="term" value="C:plasma membrane"/>
    <property type="evidence" value="ECO:0007669"/>
    <property type="project" value="UniProtKB-SubCell"/>
</dbReference>
<evidence type="ECO:0000256" key="3">
    <source>
        <dbReference type="ARBA" id="ARBA00022692"/>
    </source>
</evidence>
<evidence type="ECO:0000256" key="2">
    <source>
        <dbReference type="ARBA" id="ARBA00022475"/>
    </source>
</evidence>
<dbReference type="PIRSF" id="PIRSF006060">
    <property type="entry name" value="AA_transporter"/>
    <property type="match status" value="1"/>
</dbReference>
<feature type="transmembrane region" description="Helical" evidence="7">
    <location>
        <begin position="184"/>
        <end position="206"/>
    </location>
</feature>
<sequence>MNGPPVAVGRMTASQTRGDGTTDDETAVTGRPPNAEQPALARVLSGRMLVFLVLGDVLGSGIYALTGQIAADVGGMIWAPFLIAFTLALLTGTSYAELAGKHPRAAGAALYADRAFRRPYLTFMVGFTVLAAGITSTATAARAIGGKYLTEFVTAPVVVVAVVFLLLTAVLNARGIEESARVNLVLTVIELAGLLLIVGIGVYALLTGTGEPGRAFELRAEGPAPLALLAGTTLAFYSMLGFENSVNLVEEARRPRRDLPRALFGGMCIAGIVYLFVAFTSATLVDPDVLAGSSAPLLEVLKASDVPVPPKLFAAVALVAVANTALINMVMASRLVYGMAAQGTIPAVFARVLPGRRTPPVAIGLVTALAVALACTGQLAGLADTTVLLLLLVFLIVNISALVLRREPAVPGAYRAPTWAPALGALSCAVLATPLVHREGTAYLRALGLLAIAALLVVTQKVVNDRFRACAARPPSL</sequence>
<evidence type="ECO:0000256" key="1">
    <source>
        <dbReference type="ARBA" id="ARBA00004651"/>
    </source>
</evidence>
<protein>
    <submittedName>
        <fullName evidence="8">Amino acid transporter</fullName>
    </submittedName>
</protein>
<keyword evidence="4 7" id="KW-1133">Transmembrane helix</keyword>
<dbReference type="InterPro" id="IPR002293">
    <property type="entry name" value="AA/rel_permease1"/>
</dbReference>
<dbReference type="EMBL" id="FAOZ01000001">
    <property type="protein sequence ID" value="CUU53641.1"/>
    <property type="molecule type" value="Genomic_DNA"/>
</dbReference>
<name>A0A0S4QEJ8_9ACTN</name>
<dbReference type="PANTHER" id="PTHR42770">
    <property type="entry name" value="AMINO ACID TRANSPORTER-RELATED"/>
    <property type="match status" value="1"/>
</dbReference>
<dbReference type="Gene3D" id="1.20.1740.10">
    <property type="entry name" value="Amino acid/polyamine transporter I"/>
    <property type="match status" value="1"/>
</dbReference>
<keyword evidence="5 7" id="KW-0472">Membrane</keyword>
<evidence type="ECO:0000313" key="8">
    <source>
        <dbReference type="EMBL" id="CUU53641.1"/>
    </source>
</evidence>
<feature type="transmembrane region" description="Helical" evidence="7">
    <location>
        <begin position="263"/>
        <end position="285"/>
    </location>
</feature>
<evidence type="ECO:0000256" key="4">
    <source>
        <dbReference type="ARBA" id="ARBA00022989"/>
    </source>
</evidence>
<dbReference type="PANTHER" id="PTHR42770:SF7">
    <property type="entry name" value="MEMBRANE PROTEIN"/>
    <property type="match status" value="1"/>
</dbReference>
<feature type="transmembrane region" description="Helical" evidence="7">
    <location>
        <begin position="120"/>
        <end position="141"/>
    </location>
</feature>
<reference evidence="9" key="1">
    <citation type="submission" date="2015-11" db="EMBL/GenBank/DDBJ databases">
        <authorList>
            <person name="Varghese N."/>
        </authorList>
    </citation>
    <scope>NUCLEOTIDE SEQUENCE [LARGE SCALE GENOMIC DNA]</scope>
    <source>
        <strain evidence="9">DSM 45899</strain>
    </source>
</reference>
<accession>A0A0S4QEJ8</accession>
<evidence type="ECO:0000256" key="5">
    <source>
        <dbReference type="ARBA" id="ARBA00023136"/>
    </source>
</evidence>
<feature type="transmembrane region" description="Helical" evidence="7">
    <location>
        <begin position="361"/>
        <end position="380"/>
    </location>
</feature>
<comment type="subcellular location">
    <subcellularLocation>
        <location evidence="1">Cell membrane</location>
        <topology evidence="1">Multi-pass membrane protein</topology>
    </subcellularLocation>
</comment>
<organism evidence="8 9">
    <name type="scientific">Parafrankia irregularis</name>
    <dbReference type="NCBI Taxonomy" id="795642"/>
    <lineage>
        <taxon>Bacteria</taxon>
        <taxon>Bacillati</taxon>
        <taxon>Actinomycetota</taxon>
        <taxon>Actinomycetes</taxon>
        <taxon>Frankiales</taxon>
        <taxon>Frankiaceae</taxon>
        <taxon>Parafrankia</taxon>
    </lineage>
</organism>
<dbReference type="AlphaFoldDB" id="A0A0S4QEJ8"/>
<keyword evidence="9" id="KW-1185">Reference proteome</keyword>
<evidence type="ECO:0000313" key="9">
    <source>
        <dbReference type="Proteomes" id="UP000198802"/>
    </source>
</evidence>
<feature type="transmembrane region" description="Helical" evidence="7">
    <location>
        <begin position="153"/>
        <end position="172"/>
    </location>
</feature>
<evidence type="ECO:0000256" key="6">
    <source>
        <dbReference type="SAM" id="MobiDB-lite"/>
    </source>
</evidence>
<feature type="transmembrane region" description="Helical" evidence="7">
    <location>
        <begin position="416"/>
        <end position="436"/>
    </location>
</feature>
<dbReference type="GO" id="GO:0022857">
    <property type="term" value="F:transmembrane transporter activity"/>
    <property type="evidence" value="ECO:0007669"/>
    <property type="project" value="InterPro"/>
</dbReference>
<dbReference type="Proteomes" id="UP000198802">
    <property type="component" value="Unassembled WGS sequence"/>
</dbReference>
<dbReference type="InterPro" id="IPR050367">
    <property type="entry name" value="APC_superfamily"/>
</dbReference>
<feature type="transmembrane region" description="Helical" evidence="7">
    <location>
        <begin position="49"/>
        <end position="71"/>
    </location>
</feature>